<keyword evidence="2" id="KW-1133">Transmembrane helix</keyword>
<comment type="caution">
    <text evidence="3">The sequence shown here is derived from an EMBL/GenBank/DDBJ whole genome shotgun (WGS) entry which is preliminary data.</text>
</comment>
<sequence length="411" mass="46362">MQPSRISAGLHRPTIHRVTKNELKHPLSLNQLNDFSLPSLNTNHQILIADQIPLRQLSNNIRQSQNHPSSQNAGKISSRRNRQILPNPPTFDGVLTSSTTKFSFTANQESGNLDSLASERKKRNRLKESHGFCVVKLTSFYFIFVLFLRYQYFVGLKNFGLSIKILPILSMRIKIQQQLQPPQPQLVRPALQQQPLRQQQQLLLLPALQQQQLRQQQQLPRQQLLLLRLVRQQQQQQLQQQLPRLRAQKRRATTACPSSFTGSLQYIDGGSTFGWTQYTQTYVATNTQPYLSFGMETDNHRYFFLDDVSVVDVTATATQLLDNPGFENSTTTATGWTLQAAGCCDANAVQIITTGCHSGTNCVQYQCGPEVTYSFFGQDFAATIGHTYSISFYLKATGTGGQPTFCAVNVY</sequence>
<keyword evidence="2" id="KW-0472">Membrane</keyword>
<dbReference type="AlphaFoldDB" id="A0A818EEM3"/>
<proteinExistence type="predicted"/>
<evidence type="ECO:0000313" key="4">
    <source>
        <dbReference type="Proteomes" id="UP000663869"/>
    </source>
</evidence>
<evidence type="ECO:0000313" key="3">
    <source>
        <dbReference type="EMBL" id="CAF3457701.1"/>
    </source>
</evidence>
<gene>
    <name evidence="3" type="ORF">FME351_LOCUS13859</name>
</gene>
<protein>
    <submittedName>
        <fullName evidence="3">Uncharacterized protein</fullName>
    </submittedName>
</protein>
<evidence type="ECO:0000256" key="1">
    <source>
        <dbReference type="SAM" id="MobiDB-lite"/>
    </source>
</evidence>
<dbReference type="Gene3D" id="2.60.120.260">
    <property type="entry name" value="Galactose-binding domain-like"/>
    <property type="match status" value="1"/>
</dbReference>
<feature type="region of interest" description="Disordered" evidence="1">
    <location>
        <begin position="62"/>
        <end position="90"/>
    </location>
</feature>
<feature type="compositionally biased region" description="Polar residues" evidence="1">
    <location>
        <begin position="62"/>
        <end position="75"/>
    </location>
</feature>
<accession>A0A818EEM3</accession>
<evidence type="ECO:0000256" key="2">
    <source>
        <dbReference type="SAM" id="Phobius"/>
    </source>
</evidence>
<reference evidence="3" key="1">
    <citation type="submission" date="2021-02" db="EMBL/GenBank/DDBJ databases">
        <authorList>
            <person name="Nowell W R."/>
        </authorList>
    </citation>
    <scope>NUCLEOTIDE SEQUENCE</scope>
</reference>
<organism evidence="3 4">
    <name type="scientific">Rotaria socialis</name>
    <dbReference type="NCBI Taxonomy" id="392032"/>
    <lineage>
        <taxon>Eukaryota</taxon>
        <taxon>Metazoa</taxon>
        <taxon>Spiralia</taxon>
        <taxon>Gnathifera</taxon>
        <taxon>Rotifera</taxon>
        <taxon>Eurotatoria</taxon>
        <taxon>Bdelloidea</taxon>
        <taxon>Philodinida</taxon>
        <taxon>Philodinidae</taxon>
        <taxon>Rotaria</taxon>
    </lineage>
</organism>
<dbReference type="Proteomes" id="UP000663869">
    <property type="component" value="Unassembled WGS sequence"/>
</dbReference>
<feature type="transmembrane region" description="Helical" evidence="2">
    <location>
        <begin position="130"/>
        <end position="152"/>
    </location>
</feature>
<keyword evidence="2" id="KW-0812">Transmembrane</keyword>
<name>A0A818EEM3_9BILA</name>
<dbReference type="EMBL" id="CAJNYU010001698">
    <property type="protein sequence ID" value="CAF3457701.1"/>
    <property type="molecule type" value="Genomic_DNA"/>
</dbReference>